<dbReference type="Pfam" id="PF00484">
    <property type="entry name" value="Pro_CA"/>
    <property type="match status" value="1"/>
</dbReference>
<dbReference type="HOGENOM" id="CLU_053879_3_2_1"/>
<dbReference type="CDD" id="cd00883">
    <property type="entry name" value="beta_CA_cladeA"/>
    <property type="match status" value="1"/>
</dbReference>
<keyword evidence="4 7" id="KW-0862">Zinc</keyword>
<name>S7PSB1_GLOTA</name>
<evidence type="ECO:0000256" key="8">
    <source>
        <dbReference type="RuleBase" id="RU003956"/>
    </source>
</evidence>
<accession>S7PSB1</accession>
<comment type="function">
    <text evidence="8">Reversible hydration of carbon dioxide.</text>
</comment>
<reference evidence="9 10" key="1">
    <citation type="journal article" date="2012" name="Science">
        <title>The Paleozoic origin of enzymatic lignin decomposition reconstructed from 31 fungal genomes.</title>
        <authorList>
            <person name="Floudas D."/>
            <person name="Binder M."/>
            <person name="Riley R."/>
            <person name="Barry K."/>
            <person name="Blanchette R.A."/>
            <person name="Henrissat B."/>
            <person name="Martinez A.T."/>
            <person name="Otillar R."/>
            <person name="Spatafora J.W."/>
            <person name="Yadav J.S."/>
            <person name="Aerts A."/>
            <person name="Benoit I."/>
            <person name="Boyd A."/>
            <person name="Carlson A."/>
            <person name="Copeland A."/>
            <person name="Coutinho P.M."/>
            <person name="de Vries R.P."/>
            <person name="Ferreira P."/>
            <person name="Findley K."/>
            <person name="Foster B."/>
            <person name="Gaskell J."/>
            <person name="Glotzer D."/>
            <person name="Gorecki P."/>
            <person name="Heitman J."/>
            <person name="Hesse C."/>
            <person name="Hori C."/>
            <person name="Igarashi K."/>
            <person name="Jurgens J.A."/>
            <person name="Kallen N."/>
            <person name="Kersten P."/>
            <person name="Kohler A."/>
            <person name="Kuees U."/>
            <person name="Kumar T.K.A."/>
            <person name="Kuo A."/>
            <person name="LaButti K."/>
            <person name="Larrondo L.F."/>
            <person name="Lindquist E."/>
            <person name="Ling A."/>
            <person name="Lombard V."/>
            <person name="Lucas S."/>
            <person name="Lundell T."/>
            <person name="Martin R."/>
            <person name="McLaughlin D.J."/>
            <person name="Morgenstern I."/>
            <person name="Morin E."/>
            <person name="Murat C."/>
            <person name="Nagy L.G."/>
            <person name="Nolan M."/>
            <person name="Ohm R.A."/>
            <person name="Patyshakuliyeva A."/>
            <person name="Rokas A."/>
            <person name="Ruiz-Duenas F.J."/>
            <person name="Sabat G."/>
            <person name="Salamov A."/>
            <person name="Samejima M."/>
            <person name="Schmutz J."/>
            <person name="Slot J.C."/>
            <person name="St John F."/>
            <person name="Stenlid J."/>
            <person name="Sun H."/>
            <person name="Sun S."/>
            <person name="Syed K."/>
            <person name="Tsang A."/>
            <person name="Wiebenga A."/>
            <person name="Young D."/>
            <person name="Pisabarro A."/>
            <person name="Eastwood D.C."/>
            <person name="Martin F."/>
            <person name="Cullen D."/>
            <person name="Grigoriev I.V."/>
            <person name="Hibbett D.S."/>
        </authorList>
    </citation>
    <scope>NUCLEOTIDE SEQUENCE [LARGE SCALE GENOMIC DNA]</scope>
    <source>
        <strain evidence="9 10">ATCC 11539</strain>
    </source>
</reference>
<feature type="binding site" evidence="7">
    <location>
        <position position="49"/>
    </location>
    <ligand>
        <name>Zn(2+)</name>
        <dbReference type="ChEBI" id="CHEBI:29105"/>
    </ligand>
</feature>
<feature type="binding site" evidence="7">
    <location>
        <position position="51"/>
    </location>
    <ligand>
        <name>Zn(2+)</name>
        <dbReference type="ChEBI" id="CHEBI:29105"/>
    </ligand>
</feature>
<evidence type="ECO:0000256" key="5">
    <source>
        <dbReference type="ARBA" id="ARBA00023239"/>
    </source>
</evidence>
<dbReference type="EC" id="4.2.1.1" evidence="2 8"/>
<comment type="similarity">
    <text evidence="1 8">Belongs to the beta-class carbonic anhydrase family.</text>
</comment>
<keyword evidence="5 8" id="KW-0456">Lyase</keyword>
<dbReference type="OrthoDB" id="10248475at2759"/>
<protein>
    <recommendedName>
        <fullName evidence="2 8">Carbonic anhydrase</fullName>
        <ecNumber evidence="2 8">4.2.1.1</ecNumber>
    </recommendedName>
    <alternativeName>
        <fullName evidence="8">Carbonate dehydratase</fullName>
    </alternativeName>
</protein>
<dbReference type="SUPFAM" id="SSF53056">
    <property type="entry name" value="beta-carbonic anhydrase, cab"/>
    <property type="match status" value="1"/>
</dbReference>
<comment type="catalytic activity">
    <reaction evidence="6 8">
        <text>hydrogencarbonate + H(+) = CO2 + H2O</text>
        <dbReference type="Rhea" id="RHEA:10748"/>
        <dbReference type="ChEBI" id="CHEBI:15377"/>
        <dbReference type="ChEBI" id="CHEBI:15378"/>
        <dbReference type="ChEBI" id="CHEBI:16526"/>
        <dbReference type="ChEBI" id="CHEBI:17544"/>
        <dbReference type="EC" id="4.2.1.1"/>
    </reaction>
</comment>
<sequence>MSPVATDFPVLAGLLSSNAQWAEDINGKNPDFFPCTANGQAPKILWIGCGDSRVPESVITASEPGTIFVHRNIANLFHLHDDNAQAVLEFAVQDLKVEHILVVGHSNCGGVQACINAAAAPVEADAPEATPYDCPAGSNAPLNRWLVPLVELVRATQVPEGRDALDFFIEESVKAQIANVCKTETIFANWANRSLEKKVYVHGMVYDLGTGRLKDLGVSRGSESLEV</sequence>
<gene>
    <name evidence="9" type="ORF">GLOTRDRAFT_50757</name>
</gene>
<evidence type="ECO:0000256" key="7">
    <source>
        <dbReference type="PIRSR" id="PIRSR601765-1"/>
    </source>
</evidence>
<evidence type="ECO:0000313" key="9">
    <source>
        <dbReference type="EMBL" id="EPQ50293.1"/>
    </source>
</evidence>
<organism evidence="9 10">
    <name type="scientific">Gloeophyllum trabeum (strain ATCC 11539 / FP-39264 / Madison 617)</name>
    <name type="common">Brown rot fungus</name>
    <dbReference type="NCBI Taxonomy" id="670483"/>
    <lineage>
        <taxon>Eukaryota</taxon>
        <taxon>Fungi</taxon>
        <taxon>Dikarya</taxon>
        <taxon>Basidiomycota</taxon>
        <taxon>Agaricomycotina</taxon>
        <taxon>Agaricomycetes</taxon>
        <taxon>Gloeophyllales</taxon>
        <taxon>Gloeophyllaceae</taxon>
        <taxon>Gloeophyllum</taxon>
    </lineage>
</organism>
<dbReference type="RefSeq" id="XP_007871274.1">
    <property type="nucleotide sequence ID" value="XM_007873083.1"/>
</dbReference>
<dbReference type="GO" id="GO:0015976">
    <property type="term" value="P:carbon utilization"/>
    <property type="evidence" value="ECO:0007669"/>
    <property type="project" value="InterPro"/>
</dbReference>
<dbReference type="eggNOG" id="KOG1578">
    <property type="taxonomic scope" value="Eukaryota"/>
</dbReference>
<feature type="binding site" evidence="7">
    <location>
        <position position="108"/>
    </location>
    <ligand>
        <name>Zn(2+)</name>
        <dbReference type="ChEBI" id="CHEBI:29105"/>
    </ligand>
</feature>
<dbReference type="GO" id="GO:0008270">
    <property type="term" value="F:zinc ion binding"/>
    <property type="evidence" value="ECO:0007669"/>
    <property type="project" value="UniProtKB-UniRule"/>
</dbReference>
<dbReference type="AlphaFoldDB" id="S7PSB1"/>
<dbReference type="GeneID" id="19306758"/>
<dbReference type="GO" id="GO:0071244">
    <property type="term" value="P:cellular response to carbon dioxide"/>
    <property type="evidence" value="ECO:0007669"/>
    <property type="project" value="TreeGrafter"/>
</dbReference>
<evidence type="ECO:0000313" key="10">
    <source>
        <dbReference type="Proteomes" id="UP000030669"/>
    </source>
</evidence>
<dbReference type="EMBL" id="KB469319">
    <property type="protein sequence ID" value="EPQ50293.1"/>
    <property type="molecule type" value="Genomic_DNA"/>
</dbReference>
<dbReference type="Gene3D" id="3.40.1050.10">
    <property type="entry name" value="Carbonic anhydrase"/>
    <property type="match status" value="1"/>
</dbReference>
<dbReference type="STRING" id="670483.S7PSB1"/>
<dbReference type="PANTHER" id="PTHR11002:SF76">
    <property type="entry name" value="CARBONIC ANHYDRASE"/>
    <property type="match status" value="1"/>
</dbReference>
<feature type="binding site" evidence="7">
    <location>
        <position position="105"/>
    </location>
    <ligand>
        <name>Zn(2+)</name>
        <dbReference type="ChEBI" id="CHEBI:29105"/>
    </ligand>
</feature>
<dbReference type="KEGG" id="gtr:GLOTRDRAFT_50757"/>
<dbReference type="PANTHER" id="PTHR11002">
    <property type="entry name" value="CARBONIC ANHYDRASE"/>
    <property type="match status" value="1"/>
</dbReference>
<dbReference type="InterPro" id="IPR001765">
    <property type="entry name" value="Carbonic_anhydrase"/>
</dbReference>
<dbReference type="GO" id="GO:0004089">
    <property type="term" value="F:carbonate dehydratase activity"/>
    <property type="evidence" value="ECO:0007669"/>
    <property type="project" value="UniProtKB-UniRule"/>
</dbReference>
<dbReference type="SMART" id="SM00947">
    <property type="entry name" value="Pro_CA"/>
    <property type="match status" value="1"/>
</dbReference>
<keyword evidence="10" id="KW-1185">Reference proteome</keyword>
<evidence type="ECO:0000256" key="1">
    <source>
        <dbReference type="ARBA" id="ARBA00006217"/>
    </source>
</evidence>
<evidence type="ECO:0000256" key="3">
    <source>
        <dbReference type="ARBA" id="ARBA00022723"/>
    </source>
</evidence>
<dbReference type="OMA" id="NVAWAHE"/>
<keyword evidence="3 7" id="KW-0479">Metal-binding</keyword>
<dbReference type="Proteomes" id="UP000030669">
    <property type="component" value="Unassembled WGS sequence"/>
</dbReference>
<dbReference type="InterPro" id="IPR015892">
    <property type="entry name" value="Carbonic_anhydrase_CS"/>
</dbReference>
<evidence type="ECO:0000256" key="6">
    <source>
        <dbReference type="ARBA" id="ARBA00048348"/>
    </source>
</evidence>
<evidence type="ECO:0000256" key="4">
    <source>
        <dbReference type="ARBA" id="ARBA00022833"/>
    </source>
</evidence>
<dbReference type="GO" id="GO:0034599">
    <property type="term" value="P:cellular response to oxidative stress"/>
    <property type="evidence" value="ECO:0007669"/>
    <property type="project" value="TreeGrafter"/>
</dbReference>
<dbReference type="InterPro" id="IPR036874">
    <property type="entry name" value="Carbonic_anhydrase_sf"/>
</dbReference>
<proteinExistence type="inferred from homology"/>
<evidence type="ECO:0000256" key="2">
    <source>
        <dbReference type="ARBA" id="ARBA00012925"/>
    </source>
</evidence>
<comment type="cofactor">
    <cofactor evidence="7">
        <name>Zn(2+)</name>
        <dbReference type="ChEBI" id="CHEBI:29105"/>
    </cofactor>
    <text evidence="7">Binds 1 zinc ion per subunit.</text>
</comment>
<dbReference type="PROSITE" id="PS00705">
    <property type="entry name" value="PROK_CO2_ANHYDRASE_2"/>
    <property type="match status" value="1"/>
</dbReference>